<sequence>MPPSTSTPEGCPSTCLDRTDATVRLAFLWVMYRQEIHLLSSFCGRMSVHSFRLIHLDPEIVMAEGVESRMLVDTFIALLETAEELPQRQQARFMTEASERLDMAMREIDDLHRTTLNLLSKQDIFTEYATRERLVRQYTRTLMLCKDYLLGRGLQGASPDDSPPDSDFPRPYPLCTAFLQALRIICSHNSESFTRVPQTSRSVSLSRPARHSTGYEGLDQLRWTSIIDGDAGASVEEVFVANRRPRSSSSMARVYDKTALESTARSDDIVPGTPEDVTTSKLDVEVSDLLKQLIDNNEYYRAEIDTLTDGLGGSQAGLTQDLAGSGVSGDLRDQNCKRILEMAEEIRLLTETLDARDAMVASMRTELSSLHSEYSALTIEHTSLLESLETQKGVVREATLLSEARELELAEVSRELSGKVTALSSAIQEMARLREELAQRTDRTYAADAKITSLESELEVRDTQLRRSAEQVRVLHDELKEKTAQITTLEIRSTGLQLQTGTLQTDLEHSQLRVRELETVIEQKDTQYNQKLEEAELLRTENREQAERVMQVSTLLTGLRMEVEKVRLERDSGHREVQRLTHELQGKDKEVENVLGELQKATQQIIDLEGRCSEQQIHLDQTEITISTLKGTISQLQAELMSRNNELRSKEQLLRTLQDKDLEKEPDTSPDELALSSSPFLDFSQVFSDRVRTVRRSWIELCEVLHISDDEREAFTRQINVSDALIKALYDRLKEVSGRVATSPSNIRPSKDSEEKLTVMRAKVQNLKEALRVLKDAYKDSLERLDALSTQYNETVLREVEYKTNVARLQVMLRRYGASEEEIPGDLLTPVPSLQESDELLQLRSQLASAMSQLHDLQSNEHRSFRKALESTIDQSVVEDSPIVVCHVSTEGTQTEPYTQHQVTQTRALTSSNLSEEKTVQYDSIEIQTIEVPGEELILDKGESERIQEEISDLHRTIAMLTCELVQLRNVQGS</sequence>
<proteinExistence type="predicted"/>
<evidence type="ECO:0000313" key="3">
    <source>
        <dbReference type="Proteomes" id="UP000315496"/>
    </source>
</evidence>
<reference evidence="2 3" key="1">
    <citation type="submission" date="2019-05" db="EMBL/GenBank/DDBJ databases">
        <title>The compact genome of Giardia muris reveals important steps in the evolution of intestinal protozoan parasites.</title>
        <authorList>
            <person name="Xu F."/>
            <person name="Jimenez-Gonzalez A."/>
            <person name="Einarsson E."/>
            <person name="Astvaldsson A."/>
            <person name="Peirasmaki D."/>
            <person name="Eckmann L."/>
            <person name="Andersson J.O."/>
            <person name="Svard S.G."/>
            <person name="Jerlstrom-Hultqvist J."/>
        </authorList>
    </citation>
    <scope>NUCLEOTIDE SEQUENCE [LARGE SCALE GENOMIC DNA]</scope>
    <source>
        <strain evidence="2 3">Roberts-Thomson</strain>
    </source>
</reference>
<accession>A0A4Z1SNW4</accession>
<feature type="coiled-coil region" evidence="1">
    <location>
        <begin position="514"/>
        <end position="548"/>
    </location>
</feature>
<keyword evidence="1" id="KW-0175">Coiled coil</keyword>
<feature type="coiled-coil region" evidence="1">
    <location>
        <begin position="750"/>
        <end position="791"/>
    </location>
</feature>
<protein>
    <submittedName>
        <fullName evidence="2">Coiled-coil protein</fullName>
    </submittedName>
</protein>
<evidence type="ECO:0000313" key="2">
    <source>
        <dbReference type="EMBL" id="TNJ27486.1"/>
    </source>
</evidence>
<comment type="caution">
    <text evidence="2">The sequence shown here is derived from an EMBL/GenBank/DDBJ whole genome shotgun (WGS) entry which is preliminary data.</text>
</comment>
<dbReference type="PANTHER" id="PTHR23159">
    <property type="entry name" value="CENTROSOMAL PROTEIN 2"/>
    <property type="match status" value="1"/>
</dbReference>
<dbReference type="VEuPathDB" id="GiardiaDB:GMRT_23071"/>
<evidence type="ECO:0000256" key="1">
    <source>
        <dbReference type="SAM" id="Coils"/>
    </source>
</evidence>
<organism evidence="2 3">
    <name type="scientific">Giardia muris</name>
    <dbReference type="NCBI Taxonomy" id="5742"/>
    <lineage>
        <taxon>Eukaryota</taxon>
        <taxon>Metamonada</taxon>
        <taxon>Diplomonadida</taxon>
        <taxon>Hexamitidae</taxon>
        <taxon>Giardiinae</taxon>
        <taxon>Giardia</taxon>
    </lineage>
</organism>
<dbReference type="AlphaFoldDB" id="A0A4Z1SNW4"/>
<gene>
    <name evidence="2" type="ORF">GMRT_23071</name>
</gene>
<feature type="coiled-coil region" evidence="1">
    <location>
        <begin position="584"/>
        <end position="660"/>
    </location>
</feature>
<keyword evidence="3" id="KW-1185">Reference proteome</keyword>
<name>A0A4Z1SNW4_GIAMU</name>
<dbReference type="PANTHER" id="PTHR23159:SF31">
    <property type="entry name" value="CENTROSOME-ASSOCIATED PROTEIN CEP250 ISOFORM X1"/>
    <property type="match status" value="1"/>
</dbReference>
<dbReference type="OrthoDB" id="10255344at2759"/>
<dbReference type="Proteomes" id="UP000315496">
    <property type="component" value="Chromosome 3"/>
</dbReference>
<dbReference type="EMBL" id="VDLU01000003">
    <property type="protein sequence ID" value="TNJ27486.1"/>
    <property type="molecule type" value="Genomic_DNA"/>
</dbReference>